<dbReference type="EMBL" id="AAWS01000043">
    <property type="protein sequence ID" value="EAY25764.1"/>
    <property type="molecule type" value="Genomic_DNA"/>
</dbReference>
<gene>
    <name evidence="1" type="ORF">M23134_03338</name>
</gene>
<organism evidence="1 2">
    <name type="scientific">Microscilla marina ATCC 23134</name>
    <dbReference type="NCBI Taxonomy" id="313606"/>
    <lineage>
        <taxon>Bacteria</taxon>
        <taxon>Pseudomonadati</taxon>
        <taxon>Bacteroidota</taxon>
        <taxon>Cytophagia</taxon>
        <taxon>Cytophagales</taxon>
        <taxon>Microscillaceae</taxon>
        <taxon>Microscilla</taxon>
    </lineage>
</organism>
<comment type="caution">
    <text evidence="1">The sequence shown here is derived from an EMBL/GenBank/DDBJ whole genome shotgun (WGS) entry which is preliminary data.</text>
</comment>
<protein>
    <submittedName>
        <fullName evidence="1">Uncharacterized protein</fullName>
    </submittedName>
</protein>
<evidence type="ECO:0000313" key="1">
    <source>
        <dbReference type="EMBL" id="EAY25764.1"/>
    </source>
</evidence>
<accession>A1ZUY6</accession>
<proteinExistence type="predicted"/>
<reference evidence="1 2" key="1">
    <citation type="submission" date="2007-01" db="EMBL/GenBank/DDBJ databases">
        <authorList>
            <person name="Haygood M."/>
            <person name="Podell S."/>
            <person name="Anderson C."/>
            <person name="Hopkinson B."/>
            <person name="Roe K."/>
            <person name="Barbeau K."/>
            <person name="Gaasterland T."/>
            <person name="Ferriera S."/>
            <person name="Johnson J."/>
            <person name="Kravitz S."/>
            <person name="Beeson K."/>
            <person name="Sutton G."/>
            <person name="Rogers Y.-H."/>
            <person name="Friedman R."/>
            <person name="Frazier M."/>
            <person name="Venter J.C."/>
        </authorList>
    </citation>
    <scope>NUCLEOTIDE SEQUENCE [LARGE SCALE GENOMIC DNA]</scope>
    <source>
        <strain evidence="1 2">ATCC 23134</strain>
    </source>
</reference>
<keyword evidence="2" id="KW-1185">Reference proteome</keyword>
<name>A1ZUY6_MICM2</name>
<dbReference type="Proteomes" id="UP000004095">
    <property type="component" value="Unassembled WGS sequence"/>
</dbReference>
<evidence type="ECO:0000313" key="2">
    <source>
        <dbReference type="Proteomes" id="UP000004095"/>
    </source>
</evidence>
<sequence>MVVKEYEQALLSEQLTRSTSDEYIIGQWYDATEQKFAEQRFHQDTVQKLE</sequence>
<dbReference type="AlphaFoldDB" id="A1ZUY6"/>